<reference evidence="4 5" key="1">
    <citation type="journal article" date="2014" name="Genome Biol. Evol.">
        <title>The secreted proteins of Achlya hypogyna and Thraustotheca clavata identify the ancestral oomycete secretome and reveal gene acquisitions by horizontal gene transfer.</title>
        <authorList>
            <person name="Misner I."/>
            <person name="Blouin N."/>
            <person name="Leonard G."/>
            <person name="Richards T.A."/>
            <person name="Lane C.E."/>
        </authorList>
    </citation>
    <scope>NUCLEOTIDE SEQUENCE [LARGE SCALE GENOMIC DNA]</scope>
    <source>
        <strain evidence="4 5">ATCC 34112</strain>
    </source>
</reference>
<dbReference type="GO" id="GO:0048487">
    <property type="term" value="F:beta-tubulin binding"/>
    <property type="evidence" value="ECO:0007669"/>
    <property type="project" value="TreeGrafter"/>
</dbReference>
<feature type="compositionally biased region" description="Basic and acidic residues" evidence="2">
    <location>
        <begin position="11"/>
        <end position="24"/>
    </location>
</feature>
<dbReference type="OrthoDB" id="297923at2759"/>
<evidence type="ECO:0000256" key="2">
    <source>
        <dbReference type="SAM" id="MobiDB-lite"/>
    </source>
</evidence>
<comment type="similarity">
    <text evidence="1">Belongs to the DNAI7 family.</text>
</comment>
<comment type="caution">
    <text evidence="4">The sequence shown here is derived from an EMBL/GenBank/DDBJ whole genome shotgun (WGS) entry which is preliminary data.</text>
</comment>
<proteinExistence type="inferred from homology"/>
<dbReference type="PANTHER" id="PTHR20929">
    <property type="entry name" value="LUNG ADENOMA SUSCEPTIBILITY 1-RELATED"/>
    <property type="match status" value="1"/>
</dbReference>
<dbReference type="PANTHER" id="PTHR20929:SF11">
    <property type="entry name" value="DYNEIN AXONEMAL INTERMEDIATE CHAIN 7"/>
    <property type="match status" value="1"/>
</dbReference>
<dbReference type="GO" id="GO:0008017">
    <property type="term" value="F:microtubule binding"/>
    <property type="evidence" value="ECO:0007669"/>
    <property type="project" value="TreeGrafter"/>
</dbReference>
<name>A0A1V9Y7P2_9STRA</name>
<sequence>MGPKKKGKKKSKEELEEERRLKEEEDLRIKLEEERRLEEERKRHEEEERKRKEEEAKSRAAELIRLAEEFDASKEQIQTKAARLQEELRHRKEIKDWEKYLACETKPDATLEGDINAFLNSWLLEDDVDLPSVVKSCEEARHVILDLIYVCIEAQALKNTALVQRCEGFIKHLMDLTQQKIEANTAHIIQYADEYLDQTPNVNANSKGEVKITGACGPVKVGIWVNIVPKGLRNKKIDFSDMEMIIDVPKPVVMQSLAVRAIYLPYDNATDSLRNMDIALGGVFCIDLLRLPPPPKRARGWIMRELSNEKINRLEYPLEGSVATASLAIKVSVALPTNVIYPANPRVGWWDASNEIWVEDGISEVLLNEETNILNFNSLKLTNIAILQHRNANFIKHSWSLKMSSIQDFSNQKAGPNCVAHLKIQNDMYRLIHLEITDIGVRLLSPCVKQLEELNCSYMPSQEILKRLAIAGINLMPLPIDDVRFGIQPKESLLEENLIAELIQIASAFEIKSYNGDCDWDPTLMSSPKHAFFSVKEIVWPLVTQSTEEEVKAMDVSEYIYVVAQIDDETSAGMKFRTNRSVNPYDTYVHLKQALSPLSTPDAKDRMDNANLIFEYNLLKVLSLLRLFSYTQYFRRHNIEEHRITEEVDEVHLNKIPDSVLNESSSVPVENVPLTTPTATTEEATL</sequence>
<feature type="region of interest" description="Disordered" evidence="2">
    <location>
        <begin position="664"/>
        <end position="686"/>
    </location>
</feature>
<protein>
    <recommendedName>
        <fullName evidence="3">IC97/Casc1 N-terminal domain-containing protein</fullName>
    </recommendedName>
</protein>
<dbReference type="EMBL" id="JNBS01004908">
    <property type="protein sequence ID" value="OQR81745.1"/>
    <property type="molecule type" value="Genomic_DNA"/>
</dbReference>
<feature type="compositionally biased region" description="Low complexity" evidence="2">
    <location>
        <begin position="673"/>
        <end position="686"/>
    </location>
</feature>
<evidence type="ECO:0000313" key="4">
    <source>
        <dbReference type="EMBL" id="OQR81745.1"/>
    </source>
</evidence>
<feature type="region of interest" description="Disordered" evidence="2">
    <location>
        <begin position="1"/>
        <end position="24"/>
    </location>
</feature>
<feature type="domain" description="IC97/Casc1 N-terminal" evidence="3">
    <location>
        <begin position="28"/>
        <end position="230"/>
    </location>
</feature>
<feature type="compositionally biased region" description="Basic residues" evidence="2">
    <location>
        <begin position="1"/>
        <end position="10"/>
    </location>
</feature>
<organism evidence="4 5">
    <name type="scientific">Thraustotheca clavata</name>
    <dbReference type="NCBI Taxonomy" id="74557"/>
    <lineage>
        <taxon>Eukaryota</taxon>
        <taxon>Sar</taxon>
        <taxon>Stramenopiles</taxon>
        <taxon>Oomycota</taxon>
        <taxon>Saprolegniomycetes</taxon>
        <taxon>Saprolegniales</taxon>
        <taxon>Achlyaceae</taxon>
        <taxon>Thraustotheca</taxon>
    </lineage>
</organism>
<dbReference type="GO" id="GO:0005930">
    <property type="term" value="C:axoneme"/>
    <property type="evidence" value="ECO:0007669"/>
    <property type="project" value="TreeGrafter"/>
</dbReference>
<dbReference type="InterPro" id="IPR023247">
    <property type="entry name" value="IC97/Dnai7-like"/>
</dbReference>
<dbReference type="AlphaFoldDB" id="A0A1V9Y7P2"/>
<accession>A0A1V9Y7P2</accession>
<dbReference type="STRING" id="74557.A0A1V9Y7P2"/>
<dbReference type="PRINTS" id="PR02043">
    <property type="entry name" value="CANCERSCCP1"/>
</dbReference>
<dbReference type="Proteomes" id="UP000243217">
    <property type="component" value="Unassembled WGS sequence"/>
</dbReference>
<evidence type="ECO:0000256" key="1">
    <source>
        <dbReference type="ARBA" id="ARBA00024332"/>
    </source>
</evidence>
<dbReference type="InterPro" id="IPR031826">
    <property type="entry name" value="IC97/Casc1_N"/>
</dbReference>
<dbReference type="Pfam" id="PF15927">
    <property type="entry name" value="Casc1_N"/>
    <property type="match status" value="1"/>
</dbReference>
<evidence type="ECO:0000313" key="5">
    <source>
        <dbReference type="Proteomes" id="UP000243217"/>
    </source>
</evidence>
<keyword evidence="5" id="KW-1185">Reference proteome</keyword>
<feature type="region of interest" description="Disordered" evidence="2">
    <location>
        <begin position="37"/>
        <end position="58"/>
    </location>
</feature>
<evidence type="ECO:0000259" key="3">
    <source>
        <dbReference type="Pfam" id="PF15927"/>
    </source>
</evidence>
<gene>
    <name evidence="4" type="ORF">THRCLA_11442</name>
</gene>